<proteinExistence type="predicted"/>
<dbReference type="EMBL" id="DTIY01000007">
    <property type="protein sequence ID" value="HGY38405.1"/>
    <property type="molecule type" value="Genomic_DNA"/>
</dbReference>
<reference evidence="1" key="1">
    <citation type="journal article" date="2020" name="mSystems">
        <title>Genome- and Community-Level Interaction Insights into Carbon Utilization and Element Cycling Functions of Hydrothermarchaeota in Hydrothermal Sediment.</title>
        <authorList>
            <person name="Zhou Z."/>
            <person name="Liu Y."/>
            <person name="Xu W."/>
            <person name="Pan J."/>
            <person name="Luo Z.H."/>
            <person name="Li M."/>
        </authorList>
    </citation>
    <scope>NUCLEOTIDE SEQUENCE [LARGE SCALE GENOMIC DNA]</scope>
    <source>
        <strain evidence="1">SpSt-82</strain>
    </source>
</reference>
<dbReference type="InterPro" id="IPR036390">
    <property type="entry name" value="WH_DNA-bd_sf"/>
</dbReference>
<name>A0A7V4WJI8_9BACT</name>
<sequence length="149" mass="17161">MRRGLTGRYEVTRVAGETVRAFIPHPLPPEPPLEWSAERQQLLERATVALGRLDSVSLLKLFEQGERRIQQSRRRTPTLSQVFHVLRKRPLVSVNEMRQQTGLSFPAAARAIQALEKLGIVHKITGRHRNRVFIYRDYLDILNEGTEIS</sequence>
<dbReference type="InterPro" id="IPR036388">
    <property type="entry name" value="WH-like_DNA-bd_sf"/>
</dbReference>
<evidence type="ECO:0000313" key="1">
    <source>
        <dbReference type="EMBL" id="HGY38405.1"/>
    </source>
</evidence>
<dbReference type="AlphaFoldDB" id="A0A7V4WJI8"/>
<dbReference type="Gene3D" id="1.10.10.10">
    <property type="entry name" value="Winged helix-like DNA-binding domain superfamily/Winged helix DNA-binding domain"/>
    <property type="match status" value="1"/>
</dbReference>
<protein>
    <submittedName>
        <fullName evidence="1">Uncharacterized protein</fullName>
    </submittedName>
</protein>
<accession>A0A7V4WJI8</accession>
<comment type="caution">
    <text evidence="1">The sequence shown here is derived from an EMBL/GenBank/DDBJ whole genome shotgun (WGS) entry which is preliminary data.</text>
</comment>
<gene>
    <name evidence="1" type="ORF">ENW11_01145</name>
</gene>
<organism evidence="1">
    <name type="scientific">Candidatus Caldatribacterium saccharofermentans</name>
    <dbReference type="NCBI Taxonomy" id="1454753"/>
    <lineage>
        <taxon>Bacteria</taxon>
        <taxon>Pseudomonadati</taxon>
        <taxon>Atribacterota</taxon>
        <taxon>Atribacteria</taxon>
        <taxon>Atribacterales</taxon>
        <taxon>Candidatus Caldatribacteriaceae</taxon>
        <taxon>Candidatus Caldatribacterium</taxon>
    </lineage>
</organism>
<dbReference type="SUPFAM" id="SSF46785">
    <property type="entry name" value="Winged helix' DNA-binding domain"/>
    <property type="match status" value="1"/>
</dbReference>